<dbReference type="Pfam" id="PF07492">
    <property type="entry name" value="Trehalase_Ca-bi"/>
    <property type="match status" value="1"/>
</dbReference>
<dbReference type="InterPro" id="IPR011120">
    <property type="entry name" value="Trehalase_Ca-bd"/>
</dbReference>
<dbReference type="Pfam" id="PF01204">
    <property type="entry name" value="Trehalase"/>
    <property type="match status" value="1"/>
</dbReference>
<dbReference type="Proteomes" id="UP000000267">
    <property type="component" value="Unassembled WGS sequence"/>
</dbReference>
<feature type="compositionally biased region" description="Basic residues" evidence="6">
    <location>
        <begin position="97"/>
        <end position="106"/>
    </location>
</feature>
<dbReference type="PROSITE" id="PS00928">
    <property type="entry name" value="TREHALASE_2"/>
    <property type="match status" value="1"/>
</dbReference>
<feature type="compositionally biased region" description="Polar residues" evidence="6">
    <location>
        <begin position="21"/>
        <end position="42"/>
    </location>
</feature>
<dbReference type="FunCoup" id="A7TI66">
    <property type="interactions" value="273"/>
</dbReference>
<dbReference type="HOGENOM" id="CLU_006451_1_1_1"/>
<dbReference type="InterPro" id="IPR012341">
    <property type="entry name" value="6hp_glycosidase-like_sf"/>
</dbReference>
<feature type="compositionally biased region" description="Polar residues" evidence="6">
    <location>
        <begin position="63"/>
        <end position="96"/>
    </location>
</feature>
<sequence length="861" mass="97585">MVEPMLSTTATMINGKKKNKNNTPETFFNKDYNNNDENATVTDSSSSSSDEDDSDEGPLVMHSSDSSSIAGIGPVSTSSPLGSGPTDNTGSTNLQPTHRKGLPRHHRRRLSSMNEFLDPFSNAEIYYGPVVNPKKAPNSNDTATASINSTKNLNRTRTMSVLDRVSDFKRGLNPSASNRNMAEKNHILHRRSSEDDIFVSSQGNRRFFIENVDKTLADLLASEDTDSNYQITIEDTGPKVIKIGTANSFGYQKINVRGTYMLSNLLQELTIAKSFGRHQIYLDEARINENPVNRLSRLISNQFWSNLTRKVTLTTIGAIAKDTKIKTPGAKNPRIFIPYNCEDQYEFFIQASQMDPSLKLEVEYLPREITPEYVKSLNETPGLLATAMQTLLDPSTGEKTLTGYPYAVPGGRFNELYGWDSYLMALGLLETSKVDVAKGMVEHFIFEIDHYGKILNANRSYYLCRSQPPFLTDMALIVFKKIGGDSNVRAIQFLKRAFKAAIKEYKNVWTSNPRLDPETGLSCYHPDGKGIPPETEPSHFDTILTPFAKKYNVTLEEFRKLYNDEKVSEPELDEFFLHDRGVRESGHDTTYRFEGVCAYLATIDLNSLLYKYEKDIAYVIKNYFDDSFKDENDGTTTTSEHWLQLAEIRRNRITKYLWDEEKGFFFDYNVKLKCRTSYESATTFWALWAGLATAEQAQVMVEKSLPKLEVLGGLVACSEGSRGPLSVNRPSRQWDYPYGWAPHQIFAWQGLSDYGYEGIARRIAYRWLYMMTKAFVDYNGIVVEKYDVTRGTDPHRVDAEYGNQGADFKGVATEGFGWVNSSYILGLKYMNSHARRALGACIPPMPFFNRLKEEEKKIYSL</sequence>
<organism evidence="9">
    <name type="scientific">Vanderwaltozyma polyspora (strain ATCC 22028 / DSM 70294 / BCRC 21397 / CBS 2163 / NBRC 10782 / NRRL Y-8283 / UCD 57-17)</name>
    <name type="common">Kluyveromyces polysporus</name>
    <dbReference type="NCBI Taxonomy" id="436907"/>
    <lineage>
        <taxon>Eukaryota</taxon>
        <taxon>Fungi</taxon>
        <taxon>Dikarya</taxon>
        <taxon>Ascomycota</taxon>
        <taxon>Saccharomycotina</taxon>
        <taxon>Saccharomycetes</taxon>
        <taxon>Saccharomycetales</taxon>
        <taxon>Saccharomycetaceae</taxon>
        <taxon>Vanderwaltozyma</taxon>
    </lineage>
</organism>
<dbReference type="PhylomeDB" id="A7TI66"/>
<evidence type="ECO:0000256" key="5">
    <source>
        <dbReference type="RuleBase" id="RU361180"/>
    </source>
</evidence>
<evidence type="ECO:0000256" key="2">
    <source>
        <dbReference type="ARBA" id="ARBA00005615"/>
    </source>
</evidence>
<dbReference type="FunFam" id="1.50.10.10:FF:000026">
    <property type="entry name" value="Trehalase"/>
    <property type="match status" value="1"/>
</dbReference>
<dbReference type="KEGG" id="vpo:Kpol_1045p60"/>
<dbReference type="PRINTS" id="PR00744">
    <property type="entry name" value="GLHYDRLASE37"/>
</dbReference>
<feature type="region of interest" description="Disordered" evidence="6">
    <location>
        <begin position="1"/>
        <end position="106"/>
    </location>
</feature>
<dbReference type="OMA" id="YEGRCAN"/>
<evidence type="ECO:0000313" key="9">
    <source>
        <dbReference type="Proteomes" id="UP000000267"/>
    </source>
</evidence>
<keyword evidence="4 5" id="KW-0326">Glycosidase</keyword>
<dbReference type="eggNOG" id="KOG0602">
    <property type="taxonomic scope" value="Eukaryota"/>
</dbReference>
<evidence type="ECO:0000313" key="8">
    <source>
        <dbReference type="EMBL" id="EDO18073.1"/>
    </source>
</evidence>
<feature type="compositionally biased region" description="Polar residues" evidence="6">
    <location>
        <begin position="1"/>
        <end position="12"/>
    </location>
</feature>
<dbReference type="EC" id="3.2.1.28" evidence="5"/>
<dbReference type="InterPro" id="IPR008928">
    <property type="entry name" value="6-hairpin_glycosidase_sf"/>
</dbReference>
<evidence type="ECO:0000256" key="6">
    <source>
        <dbReference type="SAM" id="MobiDB-lite"/>
    </source>
</evidence>
<dbReference type="EMBL" id="DS480394">
    <property type="protein sequence ID" value="EDO18073.1"/>
    <property type="molecule type" value="Genomic_DNA"/>
</dbReference>
<dbReference type="RefSeq" id="XP_001645931.1">
    <property type="nucleotide sequence ID" value="XM_001645881.1"/>
</dbReference>
<evidence type="ECO:0000256" key="1">
    <source>
        <dbReference type="ARBA" id="ARBA00001576"/>
    </source>
</evidence>
<dbReference type="GO" id="GO:0005509">
    <property type="term" value="F:calcium ion binding"/>
    <property type="evidence" value="ECO:0007669"/>
    <property type="project" value="InterPro"/>
</dbReference>
<dbReference type="PANTHER" id="PTHR23403:SF6">
    <property type="entry name" value="CYTOSOLIC NEUTRAL TREHALASE-RELATED"/>
    <property type="match status" value="1"/>
</dbReference>
<proteinExistence type="inferred from homology"/>
<dbReference type="PROSITE" id="PS00927">
    <property type="entry name" value="TREHALASE_1"/>
    <property type="match status" value="1"/>
</dbReference>
<dbReference type="GeneID" id="5546342"/>
<keyword evidence="9" id="KW-1185">Reference proteome</keyword>
<dbReference type="InterPro" id="IPR018232">
    <property type="entry name" value="Glyco_hydro_37_CS"/>
</dbReference>
<dbReference type="AlphaFoldDB" id="A7TI66"/>
<comment type="similarity">
    <text evidence="2 5">Belongs to the glycosyl hydrolase 37 family.</text>
</comment>
<accession>A7TI66</accession>
<evidence type="ECO:0000256" key="4">
    <source>
        <dbReference type="ARBA" id="ARBA00023295"/>
    </source>
</evidence>
<dbReference type="InParanoid" id="A7TI66"/>
<keyword evidence="3 5" id="KW-0378">Hydrolase</keyword>
<dbReference type="InterPro" id="IPR001661">
    <property type="entry name" value="Glyco_hydro_37"/>
</dbReference>
<protein>
    <recommendedName>
        <fullName evidence="5">Trehalase</fullName>
        <ecNumber evidence="5">3.2.1.28</ecNumber>
    </recommendedName>
    <alternativeName>
        <fullName evidence="5">Alpha-trehalose glucohydrolase</fullName>
    </alternativeName>
</protein>
<evidence type="ECO:0000259" key="7">
    <source>
        <dbReference type="Pfam" id="PF07492"/>
    </source>
</evidence>
<dbReference type="GO" id="GO:0005737">
    <property type="term" value="C:cytoplasm"/>
    <property type="evidence" value="ECO:0007669"/>
    <property type="project" value="InterPro"/>
</dbReference>
<comment type="catalytic activity">
    <reaction evidence="1 5">
        <text>alpha,alpha-trehalose + H2O = alpha-D-glucose + beta-D-glucose</text>
        <dbReference type="Rhea" id="RHEA:32675"/>
        <dbReference type="ChEBI" id="CHEBI:15377"/>
        <dbReference type="ChEBI" id="CHEBI:15903"/>
        <dbReference type="ChEBI" id="CHEBI:16551"/>
        <dbReference type="ChEBI" id="CHEBI:17925"/>
        <dbReference type="EC" id="3.2.1.28"/>
    </reaction>
</comment>
<feature type="domain" description="Neutral trehalase Ca2+ binding" evidence="7">
    <location>
        <begin position="216"/>
        <end position="245"/>
    </location>
</feature>
<dbReference type="OrthoDB" id="3542292at2759"/>
<name>A7TI66_VANPO</name>
<reference evidence="8 9" key="1">
    <citation type="journal article" date="2007" name="Proc. Natl. Acad. Sci. U.S.A.">
        <title>Independent sorting-out of thousands of duplicated gene pairs in two yeast species descended from a whole-genome duplication.</title>
        <authorList>
            <person name="Scannell D.R."/>
            <person name="Frank A.C."/>
            <person name="Conant G.C."/>
            <person name="Byrne K.P."/>
            <person name="Woolfit M."/>
            <person name="Wolfe K.H."/>
        </authorList>
    </citation>
    <scope>NUCLEOTIDE SEQUENCE [LARGE SCALE GENOMIC DNA]</scope>
    <source>
        <strain evidence="9">ATCC 22028 / DSM 70294 / BCRC 21397 / CBS 2163 / NBRC 10782 / NRRL Y-8283 / UCD 57-17</strain>
    </source>
</reference>
<evidence type="ECO:0000256" key="3">
    <source>
        <dbReference type="ARBA" id="ARBA00022801"/>
    </source>
</evidence>
<dbReference type="SUPFAM" id="SSF48208">
    <property type="entry name" value="Six-hairpin glycosidases"/>
    <property type="match status" value="1"/>
</dbReference>
<dbReference type="STRING" id="436907.A7TI66"/>
<dbReference type="GO" id="GO:0004555">
    <property type="term" value="F:alpha,alpha-trehalase activity"/>
    <property type="evidence" value="ECO:0007669"/>
    <property type="project" value="UniProtKB-EC"/>
</dbReference>
<gene>
    <name evidence="8" type="ORF">Kpol_1045p60</name>
</gene>
<dbReference type="Gene3D" id="1.50.10.10">
    <property type="match status" value="1"/>
</dbReference>
<dbReference type="GO" id="GO:0005993">
    <property type="term" value="P:trehalose catabolic process"/>
    <property type="evidence" value="ECO:0007669"/>
    <property type="project" value="InterPro"/>
</dbReference>
<dbReference type="PANTHER" id="PTHR23403">
    <property type="entry name" value="TREHALASE"/>
    <property type="match status" value="1"/>
</dbReference>